<evidence type="ECO:0000313" key="7">
    <source>
        <dbReference type="Proteomes" id="UP000230069"/>
    </source>
</evidence>
<evidence type="ECO:0000256" key="4">
    <source>
        <dbReference type="PROSITE-ProRule" id="PRU00175"/>
    </source>
</evidence>
<dbReference type="PROSITE" id="PS50089">
    <property type="entry name" value="ZF_RING_2"/>
    <property type="match status" value="1"/>
</dbReference>
<evidence type="ECO:0000313" key="6">
    <source>
        <dbReference type="EMBL" id="PIA32734.1"/>
    </source>
</evidence>
<dbReference type="PANTHER" id="PTHR45931">
    <property type="entry name" value="SI:CH211-59O9.10"/>
    <property type="match status" value="1"/>
</dbReference>
<dbReference type="AlphaFoldDB" id="A0A2G5CN75"/>
<dbReference type="InterPro" id="IPR001841">
    <property type="entry name" value="Znf_RING"/>
</dbReference>
<organism evidence="6 7">
    <name type="scientific">Aquilegia coerulea</name>
    <name type="common">Rocky mountain columbine</name>
    <dbReference type="NCBI Taxonomy" id="218851"/>
    <lineage>
        <taxon>Eukaryota</taxon>
        <taxon>Viridiplantae</taxon>
        <taxon>Streptophyta</taxon>
        <taxon>Embryophyta</taxon>
        <taxon>Tracheophyta</taxon>
        <taxon>Spermatophyta</taxon>
        <taxon>Magnoliopsida</taxon>
        <taxon>Ranunculales</taxon>
        <taxon>Ranunculaceae</taxon>
        <taxon>Thalictroideae</taxon>
        <taxon>Aquilegia</taxon>
    </lineage>
</organism>
<reference evidence="6 7" key="1">
    <citation type="submission" date="2017-09" db="EMBL/GenBank/DDBJ databases">
        <title>WGS assembly of Aquilegia coerulea Goldsmith.</title>
        <authorList>
            <person name="Hodges S."/>
            <person name="Kramer E."/>
            <person name="Nordborg M."/>
            <person name="Tomkins J."/>
            <person name="Borevitz J."/>
            <person name="Derieg N."/>
            <person name="Yan J."/>
            <person name="Mihaltcheva S."/>
            <person name="Hayes R.D."/>
            <person name="Rokhsar D."/>
        </authorList>
    </citation>
    <scope>NUCLEOTIDE SEQUENCE [LARGE SCALE GENOMIC DNA]</scope>
    <source>
        <strain evidence="7">cv. Goldsmith</strain>
    </source>
</reference>
<keyword evidence="2 4" id="KW-0863">Zinc-finger</keyword>
<dbReference type="STRING" id="218851.A0A2G5CN75"/>
<evidence type="ECO:0000259" key="5">
    <source>
        <dbReference type="PROSITE" id="PS50089"/>
    </source>
</evidence>
<keyword evidence="7" id="KW-1185">Reference proteome</keyword>
<dbReference type="Pfam" id="PF13639">
    <property type="entry name" value="zf-RING_2"/>
    <property type="match status" value="1"/>
</dbReference>
<dbReference type="GO" id="GO:0005634">
    <property type="term" value="C:nucleus"/>
    <property type="evidence" value="ECO:0007669"/>
    <property type="project" value="TreeGrafter"/>
</dbReference>
<keyword evidence="3" id="KW-0862">Zinc</keyword>
<evidence type="ECO:0000256" key="2">
    <source>
        <dbReference type="ARBA" id="ARBA00022771"/>
    </source>
</evidence>
<name>A0A2G5CN75_AQUCA</name>
<dbReference type="GO" id="GO:0061630">
    <property type="term" value="F:ubiquitin protein ligase activity"/>
    <property type="evidence" value="ECO:0007669"/>
    <property type="project" value="TreeGrafter"/>
</dbReference>
<sequence>MDELIQNDSMEIDVNESVLIAASRASIDALERTKYKTEEWKDVTSCSVCCQEFTTGEEIRKMPCFRAHIFHIGCIEKWLTVSHTCPQCRYPMPTE</sequence>
<dbReference type="GO" id="GO:0006511">
    <property type="term" value="P:ubiquitin-dependent protein catabolic process"/>
    <property type="evidence" value="ECO:0007669"/>
    <property type="project" value="TreeGrafter"/>
</dbReference>
<dbReference type="PANTHER" id="PTHR45931:SF3">
    <property type="entry name" value="RING ZINC FINGER-CONTAINING PROTEIN"/>
    <property type="match status" value="1"/>
</dbReference>
<proteinExistence type="predicted"/>
<dbReference type="EMBL" id="KZ305061">
    <property type="protein sequence ID" value="PIA32734.1"/>
    <property type="molecule type" value="Genomic_DNA"/>
</dbReference>
<evidence type="ECO:0000256" key="1">
    <source>
        <dbReference type="ARBA" id="ARBA00022723"/>
    </source>
</evidence>
<gene>
    <name evidence="6" type="ORF">AQUCO_04400141v1</name>
</gene>
<feature type="domain" description="RING-type" evidence="5">
    <location>
        <begin position="46"/>
        <end position="89"/>
    </location>
</feature>
<dbReference type="InterPro" id="IPR013083">
    <property type="entry name" value="Znf_RING/FYVE/PHD"/>
</dbReference>
<accession>A0A2G5CN75</accession>
<evidence type="ECO:0000256" key="3">
    <source>
        <dbReference type="ARBA" id="ARBA00022833"/>
    </source>
</evidence>
<dbReference type="Gene3D" id="3.30.40.10">
    <property type="entry name" value="Zinc/RING finger domain, C3HC4 (zinc finger)"/>
    <property type="match status" value="1"/>
</dbReference>
<dbReference type="SUPFAM" id="SSF57850">
    <property type="entry name" value="RING/U-box"/>
    <property type="match status" value="1"/>
</dbReference>
<dbReference type="GO" id="GO:0008270">
    <property type="term" value="F:zinc ion binding"/>
    <property type="evidence" value="ECO:0007669"/>
    <property type="project" value="UniProtKB-KW"/>
</dbReference>
<keyword evidence="1" id="KW-0479">Metal-binding</keyword>
<dbReference type="OrthoDB" id="4348522at2759"/>
<protein>
    <recommendedName>
        <fullName evidence="5">RING-type domain-containing protein</fullName>
    </recommendedName>
</protein>
<dbReference type="Proteomes" id="UP000230069">
    <property type="component" value="Unassembled WGS sequence"/>
</dbReference>
<dbReference type="InterPro" id="IPR051834">
    <property type="entry name" value="RING_finger_E3_ligase"/>
</dbReference>
<dbReference type="InParanoid" id="A0A2G5CN75"/>